<dbReference type="InterPro" id="IPR051822">
    <property type="entry name" value="Glycosyl_Hydrolase_84"/>
</dbReference>
<accession>A0A315UZJ7</accession>
<keyword evidence="2" id="KW-1185">Reference proteome</keyword>
<evidence type="ECO:0000313" key="2">
    <source>
        <dbReference type="Proteomes" id="UP000250572"/>
    </source>
</evidence>
<comment type="caution">
    <text evidence="1">The sequence shown here is derived from an EMBL/GenBank/DDBJ whole genome shotgun (WGS) entry which is preliminary data.</text>
</comment>
<organism evidence="1 2">
    <name type="scientific">Gambusia affinis</name>
    <name type="common">Western mosquitofish</name>
    <name type="synonym">Heterandria affinis</name>
    <dbReference type="NCBI Taxonomy" id="33528"/>
    <lineage>
        <taxon>Eukaryota</taxon>
        <taxon>Metazoa</taxon>
        <taxon>Chordata</taxon>
        <taxon>Craniata</taxon>
        <taxon>Vertebrata</taxon>
        <taxon>Euteleostomi</taxon>
        <taxon>Actinopterygii</taxon>
        <taxon>Neopterygii</taxon>
        <taxon>Teleostei</taxon>
        <taxon>Neoteleostei</taxon>
        <taxon>Acanthomorphata</taxon>
        <taxon>Ovalentaria</taxon>
        <taxon>Atherinomorphae</taxon>
        <taxon>Cyprinodontiformes</taxon>
        <taxon>Poeciliidae</taxon>
        <taxon>Poeciliinae</taxon>
        <taxon>Gambusia</taxon>
    </lineage>
</organism>
<dbReference type="EMBL" id="NHOQ01002459">
    <property type="protein sequence ID" value="PWA16866.1"/>
    <property type="molecule type" value="Genomic_DNA"/>
</dbReference>
<dbReference type="Gene3D" id="3.40.630.30">
    <property type="match status" value="1"/>
</dbReference>
<protein>
    <recommendedName>
        <fullName evidence="3">N-acetyltransferase domain-containing protein</fullName>
    </recommendedName>
</protein>
<proteinExistence type="predicted"/>
<evidence type="ECO:0008006" key="3">
    <source>
        <dbReference type="Google" id="ProtNLM"/>
    </source>
</evidence>
<evidence type="ECO:0000313" key="1">
    <source>
        <dbReference type="EMBL" id="PWA16866.1"/>
    </source>
</evidence>
<dbReference type="GO" id="GO:0009100">
    <property type="term" value="P:glycoprotein metabolic process"/>
    <property type="evidence" value="ECO:0007669"/>
    <property type="project" value="TreeGrafter"/>
</dbReference>
<dbReference type="Proteomes" id="UP000250572">
    <property type="component" value="Unassembled WGS sequence"/>
</dbReference>
<dbReference type="PANTHER" id="PTHR13170">
    <property type="entry name" value="O-GLCNACASE"/>
    <property type="match status" value="1"/>
</dbReference>
<dbReference type="GO" id="GO:0016231">
    <property type="term" value="F:beta-N-acetylglucosaminidase activity"/>
    <property type="evidence" value="ECO:0007669"/>
    <property type="project" value="TreeGrafter"/>
</dbReference>
<gene>
    <name evidence="1" type="ORF">CCH79_00012712</name>
</gene>
<name>A0A315UZJ7_GAMAF</name>
<sequence length="145" mass="16002">MQRREEQSPKLISDRLSSGDVAPTPQCALVVEDDIGVCGYALALTDAKQAAGTEQRPGSDTLLRDYPSMVVVQVMPRVTDPSPVRRMVTQLLSSIRSSGSRGVFCELRQSDRRMLDFYSKLGSFKHVPVDKSLPQDAVVMATKFQ</sequence>
<dbReference type="PANTHER" id="PTHR13170:SF19">
    <property type="entry name" value="O-GLCNACASE-LIKE"/>
    <property type="match status" value="1"/>
</dbReference>
<dbReference type="AlphaFoldDB" id="A0A315UZJ7"/>
<reference evidence="1 2" key="1">
    <citation type="journal article" date="2018" name="G3 (Bethesda)">
        <title>A High-Quality Reference Genome for the Invasive Mosquitofish Gambusia affinis Using a Chicago Library.</title>
        <authorList>
            <person name="Hoffberg S.L."/>
            <person name="Troendle N.J."/>
            <person name="Glenn T.C."/>
            <person name="Mahmud O."/>
            <person name="Louha S."/>
            <person name="Chalopin D."/>
            <person name="Bennetzen J.L."/>
            <person name="Mauricio R."/>
        </authorList>
    </citation>
    <scope>NUCLEOTIDE SEQUENCE [LARGE SCALE GENOMIC DNA]</scope>
    <source>
        <strain evidence="1">NE01/NJP1002.9</strain>
        <tissue evidence="1">Muscle</tissue>
    </source>
</reference>